<sequence>MKGYVAIDPNGEPRVYTLAHTKGRCMVRATETMMGASEYHALPDTSARWQHCYRRGCRIAKVNVTLAVEQAAQEGGDG</sequence>
<dbReference type="AlphaFoldDB" id="A0A4Q8L4S0"/>
<evidence type="ECO:0000313" key="2">
    <source>
        <dbReference type="Proteomes" id="UP000292627"/>
    </source>
</evidence>
<reference evidence="1 2" key="1">
    <citation type="submission" date="2019-02" db="EMBL/GenBank/DDBJ databases">
        <title>WGS of Pseudoxanthomonas species novum from clinical isolates.</title>
        <authorList>
            <person name="Bernier A.-M."/>
            <person name="Bernard K."/>
            <person name="Vachon A."/>
        </authorList>
    </citation>
    <scope>NUCLEOTIDE SEQUENCE [LARGE SCALE GENOMIC DNA]</scope>
    <source>
        <strain evidence="1 2">NML171200</strain>
    </source>
</reference>
<proteinExistence type="predicted"/>
<dbReference type="Proteomes" id="UP000292627">
    <property type="component" value="Unassembled WGS sequence"/>
</dbReference>
<protein>
    <submittedName>
        <fullName evidence="1">Uncharacterized protein</fullName>
    </submittedName>
</protein>
<dbReference type="EMBL" id="SHMC01000010">
    <property type="protein sequence ID" value="TAA20345.1"/>
    <property type="molecule type" value="Genomic_DNA"/>
</dbReference>
<organism evidence="1 2">
    <name type="scientific">Pseudoxanthomonas winnipegensis</name>
    <dbReference type="NCBI Taxonomy" id="2480810"/>
    <lineage>
        <taxon>Bacteria</taxon>
        <taxon>Pseudomonadati</taxon>
        <taxon>Pseudomonadota</taxon>
        <taxon>Gammaproteobacteria</taxon>
        <taxon>Lysobacterales</taxon>
        <taxon>Lysobacteraceae</taxon>
        <taxon>Pseudoxanthomonas</taxon>
    </lineage>
</organism>
<evidence type="ECO:0000313" key="1">
    <source>
        <dbReference type="EMBL" id="TAA20345.1"/>
    </source>
</evidence>
<name>A0A4Q8L4S0_9GAMM</name>
<gene>
    <name evidence="1" type="ORF">EA660_18325</name>
</gene>
<accession>A0A4Q8L4S0</accession>
<comment type="caution">
    <text evidence="1">The sequence shown here is derived from an EMBL/GenBank/DDBJ whole genome shotgun (WGS) entry which is preliminary data.</text>
</comment>